<feature type="signal peptide" evidence="4">
    <location>
        <begin position="1"/>
        <end position="24"/>
    </location>
</feature>
<dbReference type="PANTHER" id="PTHR14614:SF13">
    <property type="entry name" value="PROTEIN-LYSINE METHYLTRANSFERASE METTL21C"/>
    <property type="match status" value="1"/>
</dbReference>
<evidence type="ECO:0000313" key="6">
    <source>
        <dbReference type="Proteomes" id="UP001501920"/>
    </source>
</evidence>
<reference evidence="5" key="3">
    <citation type="submission" date="2025-09" db="UniProtKB">
        <authorList>
            <consortium name="Ensembl"/>
        </authorList>
    </citation>
    <scope>IDENTIFICATION</scope>
</reference>
<evidence type="ECO:0000256" key="2">
    <source>
        <dbReference type="ARBA" id="ARBA00022691"/>
    </source>
</evidence>
<protein>
    <submittedName>
        <fullName evidence="5">Uncharacterized protein</fullName>
    </submittedName>
</protein>
<dbReference type="Proteomes" id="UP001501920">
    <property type="component" value="Chromosome 12"/>
</dbReference>
<dbReference type="GO" id="GO:0008168">
    <property type="term" value="F:methyltransferase activity"/>
    <property type="evidence" value="ECO:0007669"/>
    <property type="project" value="UniProtKB-KW"/>
</dbReference>
<dbReference type="GO" id="GO:0032259">
    <property type="term" value="P:methylation"/>
    <property type="evidence" value="ECO:0007669"/>
    <property type="project" value="UniProtKB-KW"/>
</dbReference>
<evidence type="ECO:0000313" key="5">
    <source>
        <dbReference type="Ensembl" id="ENSPNAP00000004248.2"/>
    </source>
</evidence>
<keyword evidence="2" id="KW-0949">S-adenosyl-L-methionine</keyword>
<dbReference type="Gene3D" id="3.40.50.150">
    <property type="entry name" value="Vaccinia Virus protein VP39"/>
    <property type="match status" value="1"/>
</dbReference>
<dbReference type="Ensembl" id="ENSPNAT00000007335.2">
    <property type="protein sequence ID" value="ENSPNAP00000004248.2"/>
    <property type="gene ID" value="ENSPNAG00000010712.2"/>
</dbReference>
<feature type="chain" id="PRO_5043780816" evidence="4">
    <location>
        <begin position="25"/>
        <end position="263"/>
    </location>
</feature>
<evidence type="ECO:0000256" key="1">
    <source>
        <dbReference type="ARBA" id="ARBA00022603"/>
    </source>
</evidence>
<organism evidence="5 6">
    <name type="scientific">Pygocentrus nattereri</name>
    <name type="common">Red-bellied piranha</name>
    <dbReference type="NCBI Taxonomy" id="42514"/>
    <lineage>
        <taxon>Eukaryota</taxon>
        <taxon>Metazoa</taxon>
        <taxon>Chordata</taxon>
        <taxon>Craniata</taxon>
        <taxon>Vertebrata</taxon>
        <taxon>Euteleostomi</taxon>
        <taxon>Actinopterygii</taxon>
        <taxon>Neopterygii</taxon>
        <taxon>Teleostei</taxon>
        <taxon>Ostariophysi</taxon>
        <taxon>Characiformes</taxon>
        <taxon>Characoidei</taxon>
        <taxon>Pygocentrus</taxon>
    </lineage>
</organism>
<dbReference type="OMA" id="MIHLCQP"/>
<reference evidence="5 6" key="1">
    <citation type="submission" date="2020-10" db="EMBL/GenBank/DDBJ databases">
        <title>Pygocentrus nattereri (red-bellied piranha) genome, fPygNat1, primary haplotype.</title>
        <authorList>
            <person name="Myers G."/>
            <person name="Meyer A."/>
            <person name="Karagic N."/>
            <person name="Pippel M."/>
            <person name="Winkler S."/>
            <person name="Tracey A."/>
            <person name="Wood J."/>
            <person name="Formenti G."/>
            <person name="Howe K."/>
            <person name="Fedrigo O."/>
            <person name="Jarvis E.D."/>
        </authorList>
    </citation>
    <scope>NUCLEOTIDE SEQUENCE [LARGE SCALE GENOMIC DNA]</scope>
</reference>
<name>A0A3B4BXA3_PYGNA</name>
<gene>
    <name evidence="5" type="primary">PRPF39</name>
</gene>
<evidence type="ECO:0000256" key="4">
    <source>
        <dbReference type="SAM" id="SignalP"/>
    </source>
</evidence>
<dbReference type="InterPro" id="IPR019410">
    <property type="entry name" value="Methyltransf_16"/>
</dbReference>
<keyword evidence="1" id="KW-0808">Transferase</keyword>
<sequence length="263" mass="29867">MKNFGKTAHIFVPVLINSSILVLSYDSEVHQKLWQPSFYIKVDKEIHYFAGHEISIWESLDSYGGTIWPATLALCQYLDMNRGTVNLLDKAVLEIGAGTGLVSIVASLLGAWVTASDLPEALGNLRSNLSRNTRGCCRYKPQVAELSWGYGLEQTFPRSVYRYDYVLAADVVYHHDFLEELLVTMRHFCQPGTTLIWCNKIRFGSDLAFLENFKMSFNTTLLADTGEVKIYSATTKEPQVSVMVSEDEVQQKEEEREKEEEEE</sequence>
<dbReference type="InterPro" id="IPR029063">
    <property type="entry name" value="SAM-dependent_MTases_sf"/>
</dbReference>
<dbReference type="Pfam" id="PF10294">
    <property type="entry name" value="Methyltransf_16"/>
    <property type="match status" value="1"/>
</dbReference>
<dbReference type="GeneTree" id="ENSGT00940000156596"/>
<dbReference type="PANTHER" id="PTHR14614">
    <property type="entry name" value="HEPATOCELLULAR CARCINOMA-ASSOCIATED ANTIGEN"/>
    <property type="match status" value="1"/>
</dbReference>
<dbReference type="AlphaFoldDB" id="A0A3B4BXA3"/>
<keyword evidence="1" id="KW-0489">Methyltransferase</keyword>
<feature type="region of interest" description="Disordered" evidence="3">
    <location>
        <begin position="241"/>
        <end position="263"/>
    </location>
</feature>
<keyword evidence="4" id="KW-0732">Signal</keyword>
<proteinExistence type="predicted"/>
<reference evidence="5" key="2">
    <citation type="submission" date="2025-08" db="UniProtKB">
        <authorList>
            <consortium name="Ensembl"/>
        </authorList>
    </citation>
    <scope>IDENTIFICATION</scope>
</reference>
<dbReference type="SUPFAM" id="SSF53335">
    <property type="entry name" value="S-adenosyl-L-methionine-dependent methyltransferases"/>
    <property type="match status" value="1"/>
</dbReference>
<evidence type="ECO:0000256" key="3">
    <source>
        <dbReference type="SAM" id="MobiDB-lite"/>
    </source>
</evidence>
<keyword evidence="6" id="KW-1185">Reference proteome</keyword>
<accession>A0A3B4BXA3</accession>